<dbReference type="InterPro" id="IPR025711">
    <property type="entry name" value="PepSY"/>
</dbReference>
<sequence>MTRTRPYRLATVVLLLGTVSSMPLVPPARAGDDHDHVEARALLERGEILPLGRILPIAQKRVPGDVIEVELDHGKHGWEYEVKVLTATGRVREVKLNAATGTIRKVEDD</sequence>
<dbReference type="Gene3D" id="3.10.450.40">
    <property type="match status" value="1"/>
</dbReference>
<keyword evidence="4" id="KW-1185">Reference proteome</keyword>
<evidence type="ECO:0000259" key="2">
    <source>
        <dbReference type="Pfam" id="PF03413"/>
    </source>
</evidence>
<comment type="caution">
    <text evidence="3">The sequence shown here is derived from an EMBL/GenBank/DDBJ whole genome shotgun (WGS) entry which is preliminary data.</text>
</comment>
<keyword evidence="1" id="KW-0732">Signal</keyword>
<protein>
    <submittedName>
        <fullName evidence="3">Peptidase YpeB-like protein</fullName>
    </submittedName>
</protein>
<evidence type="ECO:0000256" key="1">
    <source>
        <dbReference type="SAM" id="SignalP"/>
    </source>
</evidence>
<gene>
    <name evidence="3" type="ORF">IP90_02164</name>
</gene>
<reference evidence="3 4" key="1">
    <citation type="journal article" date="2015" name="Stand. Genomic Sci.">
        <title>Genomic Encyclopedia of Bacterial and Archaeal Type Strains, Phase III: the genomes of soil and plant-associated and newly described type strains.</title>
        <authorList>
            <person name="Whitman W.B."/>
            <person name="Woyke T."/>
            <person name="Klenk H.P."/>
            <person name="Zhou Y."/>
            <person name="Lilburn T.G."/>
            <person name="Beck B.J."/>
            <person name="De Vos P."/>
            <person name="Vandamme P."/>
            <person name="Eisen J.A."/>
            <person name="Garrity G."/>
            <person name="Hugenholtz P."/>
            <person name="Kyrpides N.C."/>
        </authorList>
    </citation>
    <scope>NUCLEOTIDE SEQUENCE [LARGE SCALE GENOMIC DNA]</scope>
    <source>
        <strain evidence="3 4">CGMCC 1.10821</strain>
    </source>
</reference>
<dbReference type="EMBL" id="VLKN01000004">
    <property type="protein sequence ID" value="TWI03060.1"/>
    <property type="molecule type" value="Genomic_DNA"/>
</dbReference>
<feature type="domain" description="PepSY" evidence="2">
    <location>
        <begin position="50"/>
        <end position="107"/>
    </location>
</feature>
<dbReference type="OrthoDB" id="5770914at2"/>
<dbReference type="AlphaFoldDB" id="A0A562L5X1"/>
<dbReference type="Pfam" id="PF03413">
    <property type="entry name" value="PepSY"/>
    <property type="match status" value="1"/>
</dbReference>
<organism evidence="3 4">
    <name type="scientific">Luteimonas cucumeris</name>
    <dbReference type="NCBI Taxonomy" id="985012"/>
    <lineage>
        <taxon>Bacteria</taxon>
        <taxon>Pseudomonadati</taxon>
        <taxon>Pseudomonadota</taxon>
        <taxon>Gammaproteobacteria</taxon>
        <taxon>Lysobacterales</taxon>
        <taxon>Lysobacteraceae</taxon>
        <taxon>Luteimonas</taxon>
    </lineage>
</organism>
<dbReference type="RefSeq" id="WP_144899628.1">
    <property type="nucleotide sequence ID" value="NZ_VLKN01000004.1"/>
</dbReference>
<evidence type="ECO:0000313" key="4">
    <source>
        <dbReference type="Proteomes" id="UP000315167"/>
    </source>
</evidence>
<evidence type="ECO:0000313" key="3">
    <source>
        <dbReference type="EMBL" id="TWI03060.1"/>
    </source>
</evidence>
<feature type="signal peptide" evidence="1">
    <location>
        <begin position="1"/>
        <end position="30"/>
    </location>
</feature>
<feature type="chain" id="PRO_5021710281" evidence="1">
    <location>
        <begin position="31"/>
        <end position="109"/>
    </location>
</feature>
<name>A0A562L5X1_9GAMM</name>
<accession>A0A562L5X1</accession>
<proteinExistence type="predicted"/>
<dbReference type="Proteomes" id="UP000315167">
    <property type="component" value="Unassembled WGS sequence"/>
</dbReference>